<proteinExistence type="predicted"/>
<dbReference type="InterPro" id="IPR011006">
    <property type="entry name" value="CheY-like_superfamily"/>
</dbReference>
<evidence type="ECO:0000256" key="2">
    <source>
        <dbReference type="PROSITE-ProRule" id="PRU00169"/>
    </source>
</evidence>
<feature type="domain" description="Response regulatory" evidence="4">
    <location>
        <begin position="3"/>
        <end position="118"/>
    </location>
</feature>
<keyword evidence="6" id="KW-1185">Reference proteome</keyword>
<dbReference type="PROSITE" id="PS50043">
    <property type="entry name" value="HTH_LUXR_2"/>
    <property type="match status" value="1"/>
</dbReference>
<dbReference type="RefSeq" id="WP_146866648.1">
    <property type="nucleotide sequence ID" value="NZ_BKAU01000006.1"/>
</dbReference>
<dbReference type="EMBL" id="BKAU01000006">
    <property type="protein sequence ID" value="GEP98252.1"/>
    <property type="molecule type" value="Genomic_DNA"/>
</dbReference>
<dbReference type="Pfam" id="PF00072">
    <property type="entry name" value="Response_reg"/>
    <property type="match status" value="1"/>
</dbReference>
<dbReference type="SMART" id="SM00421">
    <property type="entry name" value="HTH_LUXR"/>
    <property type="match status" value="1"/>
</dbReference>
<dbReference type="Gene3D" id="1.10.10.10">
    <property type="entry name" value="Winged helix-like DNA-binding domain superfamily/Winged helix DNA-binding domain"/>
    <property type="match status" value="1"/>
</dbReference>
<reference evidence="5 6" key="1">
    <citation type="submission" date="2019-07" db="EMBL/GenBank/DDBJ databases">
        <title>Whole genome shotgun sequence of Chitinophaga cymbidii NBRC 109752.</title>
        <authorList>
            <person name="Hosoyama A."/>
            <person name="Uohara A."/>
            <person name="Ohji S."/>
            <person name="Ichikawa N."/>
        </authorList>
    </citation>
    <scope>NUCLEOTIDE SEQUENCE [LARGE SCALE GENOMIC DNA]</scope>
    <source>
        <strain evidence="5 6">NBRC 109752</strain>
    </source>
</reference>
<evidence type="ECO:0000313" key="6">
    <source>
        <dbReference type="Proteomes" id="UP000321436"/>
    </source>
</evidence>
<dbReference type="InterPro" id="IPR036388">
    <property type="entry name" value="WH-like_DNA-bd_sf"/>
</dbReference>
<dbReference type="InterPro" id="IPR039420">
    <property type="entry name" value="WalR-like"/>
</dbReference>
<dbReference type="SUPFAM" id="SSF52172">
    <property type="entry name" value="CheY-like"/>
    <property type="match status" value="1"/>
</dbReference>
<gene>
    <name evidence="5" type="ORF">CCY01nite_45120</name>
</gene>
<dbReference type="Gene3D" id="3.40.50.2300">
    <property type="match status" value="1"/>
</dbReference>
<dbReference type="InterPro" id="IPR001789">
    <property type="entry name" value="Sig_transdc_resp-reg_receiver"/>
</dbReference>
<dbReference type="OrthoDB" id="9797341at2"/>
<dbReference type="PROSITE" id="PS50110">
    <property type="entry name" value="RESPONSE_REGULATORY"/>
    <property type="match status" value="1"/>
</dbReference>
<sequence length="199" mass="22609">MTRVLIVEDEIIIARFIELQLKAHFNCQTAIAISAAEALAAMPKLLPHLLLCDINLEESCTGIQLVRQLQRQYTFEVIYISSYNDKNIIEEAIQSDASNYIIKPVDEMQLYAGVRLIMEKLARKNTPDTPVAAAALNPAEQRIVQLISLRKSTKEIAEIMFLSPYTVKNQRHKICRKLGLKDENNALLKWALENGEKLM</sequence>
<evidence type="ECO:0000259" key="4">
    <source>
        <dbReference type="PROSITE" id="PS50110"/>
    </source>
</evidence>
<dbReference type="PANTHER" id="PTHR43214">
    <property type="entry name" value="TWO-COMPONENT RESPONSE REGULATOR"/>
    <property type="match status" value="1"/>
</dbReference>
<dbReference type="SUPFAM" id="SSF46894">
    <property type="entry name" value="C-terminal effector domain of the bipartite response regulators"/>
    <property type="match status" value="1"/>
</dbReference>
<dbReference type="GO" id="GO:0006355">
    <property type="term" value="P:regulation of DNA-templated transcription"/>
    <property type="evidence" value="ECO:0007669"/>
    <property type="project" value="InterPro"/>
</dbReference>
<dbReference type="Proteomes" id="UP000321436">
    <property type="component" value="Unassembled WGS sequence"/>
</dbReference>
<dbReference type="GO" id="GO:0000160">
    <property type="term" value="P:phosphorelay signal transduction system"/>
    <property type="evidence" value="ECO:0007669"/>
    <property type="project" value="InterPro"/>
</dbReference>
<dbReference type="GO" id="GO:0003677">
    <property type="term" value="F:DNA binding"/>
    <property type="evidence" value="ECO:0007669"/>
    <property type="project" value="UniProtKB-KW"/>
</dbReference>
<dbReference type="SMART" id="SM00448">
    <property type="entry name" value="REC"/>
    <property type="match status" value="1"/>
</dbReference>
<comment type="caution">
    <text evidence="5">The sequence shown here is derived from an EMBL/GenBank/DDBJ whole genome shotgun (WGS) entry which is preliminary data.</text>
</comment>
<protein>
    <submittedName>
        <fullName evidence="5">DNA-binding response regulator</fullName>
    </submittedName>
</protein>
<organism evidence="5 6">
    <name type="scientific">Chitinophaga cymbidii</name>
    <dbReference type="NCBI Taxonomy" id="1096750"/>
    <lineage>
        <taxon>Bacteria</taxon>
        <taxon>Pseudomonadati</taxon>
        <taxon>Bacteroidota</taxon>
        <taxon>Chitinophagia</taxon>
        <taxon>Chitinophagales</taxon>
        <taxon>Chitinophagaceae</taxon>
        <taxon>Chitinophaga</taxon>
    </lineage>
</organism>
<keyword evidence="2" id="KW-0597">Phosphoprotein</keyword>
<name>A0A512RRD5_9BACT</name>
<feature type="domain" description="HTH luxR-type" evidence="3">
    <location>
        <begin position="129"/>
        <end position="195"/>
    </location>
</feature>
<evidence type="ECO:0000256" key="1">
    <source>
        <dbReference type="ARBA" id="ARBA00023125"/>
    </source>
</evidence>
<evidence type="ECO:0000313" key="5">
    <source>
        <dbReference type="EMBL" id="GEP98252.1"/>
    </source>
</evidence>
<accession>A0A512RRD5</accession>
<dbReference type="PANTHER" id="PTHR43214:SF43">
    <property type="entry name" value="TWO-COMPONENT RESPONSE REGULATOR"/>
    <property type="match status" value="1"/>
</dbReference>
<dbReference type="AlphaFoldDB" id="A0A512RRD5"/>
<feature type="modified residue" description="4-aspartylphosphate" evidence="2">
    <location>
        <position position="53"/>
    </location>
</feature>
<dbReference type="Pfam" id="PF00196">
    <property type="entry name" value="GerE"/>
    <property type="match status" value="1"/>
</dbReference>
<evidence type="ECO:0000259" key="3">
    <source>
        <dbReference type="PROSITE" id="PS50043"/>
    </source>
</evidence>
<dbReference type="InterPro" id="IPR000792">
    <property type="entry name" value="Tscrpt_reg_LuxR_C"/>
</dbReference>
<keyword evidence="1 5" id="KW-0238">DNA-binding</keyword>
<dbReference type="InterPro" id="IPR016032">
    <property type="entry name" value="Sig_transdc_resp-reg_C-effctor"/>
</dbReference>